<evidence type="ECO:0000259" key="1">
    <source>
        <dbReference type="Pfam" id="PF20978"/>
    </source>
</evidence>
<feature type="domain" description="Glutamyl-tRNA amidotransferase complex subunit Gta3" evidence="1">
    <location>
        <begin position="74"/>
        <end position="125"/>
    </location>
</feature>
<dbReference type="InterPro" id="IPR049545">
    <property type="entry name" value="Gta3_dom"/>
</dbReference>
<protein>
    <recommendedName>
        <fullName evidence="1">Glutamyl-tRNA amidotransferase complex subunit Gta3 domain-containing protein</fullName>
    </recommendedName>
</protein>
<dbReference type="AlphaFoldDB" id="A0A6G1IB65"/>
<proteinExistence type="predicted"/>
<gene>
    <name evidence="2" type="ORF">EJ06DRAFT_17360</name>
</gene>
<organism evidence="2 3">
    <name type="scientific">Trichodelitschia bisporula</name>
    <dbReference type="NCBI Taxonomy" id="703511"/>
    <lineage>
        <taxon>Eukaryota</taxon>
        <taxon>Fungi</taxon>
        <taxon>Dikarya</taxon>
        <taxon>Ascomycota</taxon>
        <taxon>Pezizomycotina</taxon>
        <taxon>Dothideomycetes</taxon>
        <taxon>Dothideomycetes incertae sedis</taxon>
        <taxon>Phaeotrichales</taxon>
        <taxon>Phaeotrichaceae</taxon>
        <taxon>Trichodelitschia</taxon>
    </lineage>
</organism>
<evidence type="ECO:0000313" key="3">
    <source>
        <dbReference type="Proteomes" id="UP000799640"/>
    </source>
</evidence>
<name>A0A6G1IB65_9PEZI</name>
<evidence type="ECO:0000313" key="2">
    <source>
        <dbReference type="EMBL" id="KAF2405225.1"/>
    </source>
</evidence>
<keyword evidence="3" id="KW-1185">Reference proteome</keyword>
<accession>A0A6G1IB65</accession>
<dbReference type="Pfam" id="PF20978">
    <property type="entry name" value="Gta3"/>
    <property type="match status" value="1"/>
</dbReference>
<dbReference type="EMBL" id="ML996687">
    <property type="protein sequence ID" value="KAF2405225.1"/>
    <property type="molecule type" value="Genomic_DNA"/>
</dbReference>
<sequence length="205" mass="22789">MLGLRIHRSTGNGLGPARLVARHFTSCHLAPFPSDGRHIQDQADLAVATGLSEPTWSVSSLLPADEASSGSHVVFPEQLRHLLRLSALPQPKGTEEEVSMIRSLASQLHFIREIQKVDTVGVEPLLSIRDETAASDREREINLETLNEILENEEIIGKHHKRIRRHPVSTLDTSRPEAWRPLDHAQSHVGKYFAVDSLPTQTESS</sequence>
<reference evidence="2" key="1">
    <citation type="journal article" date="2020" name="Stud. Mycol.">
        <title>101 Dothideomycetes genomes: a test case for predicting lifestyles and emergence of pathogens.</title>
        <authorList>
            <person name="Haridas S."/>
            <person name="Albert R."/>
            <person name="Binder M."/>
            <person name="Bloem J."/>
            <person name="Labutti K."/>
            <person name="Salamov A."/>
            <person name="Andreopoulos B."/>
            <person name="Baker S."/>
            <person name="Barry K."/>
            <person name="Bills G."/>
            <person name="Bluhm B."/>
            <person name="Cannon C."/>
            <person name="Castanera R."/>
            <person name="Culley D."/>
            <person name="Daum C."/>
            <person name="Ezra D."/>
            <person name="Gonzalez J."/>
            <person name="Henrissat B."/>
            <person name="Kuo A."/>
            <person name="Liang C."/>
            <person name="Lipzen A."/>
            <person name="Lutzoni F."/>
            <person name="Magnuson J."/>
            <person name="Mondo S."/>
            <person name="Nolan M."/>
            <person name="Ohm R."/>
            <person name="Pangilinan J."/>
            <person name="Park H.-J."/>
            <person name="Ramirez L."/>
            <person name="Alfaro M."/>
            <person name="Sun H."/>
            <person name="Tritt A."/>
            <person name="Yoshinaga Y."/>
            <person name="Zwiers L.-H."/>
            <person name="Turgeon B."/>
            <person name="Goodwin S."/>
            <person name="Spatafora J."/>
            <person name="Crous P."/>
            <person name="Grigoriev I."/>
        </authorList>
    </citation>
    <scope>NUCLEOTIDE SEQUENCE</scope>
    <source>
        <strain evidence="2">CBS 262.69</strain>
    </source>
</reference>
<dbReference type="OrthoDB" id="5522061at2759"/>
<dbReference type="Proteomes" id="UP000799640">
    <property type="component" value="Unassembled WGS sequence"/>
</dbReference>